<keyword evidence="2" id="KW-1185">Reference proteome</keyword>
<protein>
    <submittedName>
        <fullName evidence="1">Uncharacterized protein</fullName>
    </submittedName>
</protein>
<reference evidence="1 2" key="1">
    <citation type="submission" date="2018-11" db="EMBL/GenBank/DDBJ databases">
        <authorList>
            <consortium name="Pathogen Informatics"/>
        </authorList>
    </citation>
    <scope>NUCLEOTIDE SEQUENCE [LARGE SCALE GENOMIC DNA]</scope>
    <source>
        <strain evidence="1 2">Zambia</strain>
    </source>
</reference>
<dbReference type="PANTHER" id="PTHR12153">
    <property type="entry name" value="SELENOPROTEIN O"/>
    <property type="match status" value="1"/>
</dbReference>
<evidence type="ECO:0000313" key="1">
    <source>
        <dbReference type="EMBL" id="VDO99397.1"/>
    </source>
</evidence>
<accession>A0A183M877</accession>
<evidence type="ECO:0000313" key="2">
    <source>
        <dbReference type="Proteomes" id="UP000277204"/>
    </source>
</evidence>
<proteinExistence type="predicted"/>
<organism evidence="1 2">
    <name type="scientific">Schistosoma margrebowiei</name>
    <dbReference type="NCBI Taxonomy" id="48269"/>
    <lineage>
        <taxon>Eukaryota</taxon>
        <taxon>Metazoa</taxon>
        <taxon>Spiralia</taxon>
        <taxon>Lophotrochozoa</taxon>
        <taxon>Platyhelminthes</taxon>
        <taxon>Trematoda</taxon>
        <taxon>Digenea</taxon>
        <taxon>Strigeidida</taxon>
        <taxon>Schistosomatoidea</taxon>
        <taxon>Schistosomatidae</taxon>
        <taxon>Schistosoma</taxon>
    </lineage>
</organism>
<sequence length="48" mass="5283">MYYLGIPTTPAASIITSDTLVERDMLYTGDNITEKASITSIVAKTFIR</sequence>
<name>A0A183M877_9TREM</name>
<gene>
    <name evidence="1" type="ORF">SMRZ_LOCUS12252</name>
</gene>
<dbReference type="Proteomes" id="UP000277204">
    <property type="component" value="Unassembled WGS sequence"/>
</dbReference>
<dbReference type="EMBL" id="UZAI01007534">
    <property type="protein sequence ID" value="VDO99397.1"/>
    <property type="molecule type" value="Genomic_DNA"/>
</dbReference>
<dbReference type="AlphaFoldDB" id="A0A183M877"/>
<dbReference type="PANTHER" id="PTHR12153:SF15">
    <property type="entry name" value="PROTEIN ADENYLYLTRANSFERASE SELO, MITOCHONDRIAL"/>
    <property type="match status" value="1"/>
</dbReference>